<evidence type="ECO:0000256" key="1">
    <source>
        <dbReference type="SAM" id="MobiDB-lite"/>
    </source>
</evidence>
<evidence type="ECO:0000313" key="4">
    <source>
        <dbReference type="Proteomes" id="UP001152799"/>
    </source>
</evidence>
<protein>
    <recommendedName>
        <fullName evidence="2">DUF4806 domain-containing protein</fullName>
    </recommendedName>
</protein>
<dbReference type="OrthoDB" id="6614320at2759"/>
<evidence type="ECO:0000313" key="3">
    <source>
        <dbReference type="EMBL" id="CAG9763572.1"/>
    </source>
</evidence>
<gene>
    <name evidence="3" type="ORF">CEUTPL_LOCUS4230</name>
</gene>
<keyword evidence="4" id="KW-1185">Reference proteome</keyword>
<sequence length="194" mass="21731">MYNVSDEGSFQKNRFGGASLVNIKLDGLMGRMLEMTKVLSLNSPTTLMTVTNENLEEFHEKIPIKSGDKLEMFEQWLSLKEENYKIMVVELTRIGGSGLAQSVRKFLHRTLSNETAGNYSWDGAKQKRALRNLRLAKGIVDNEPDDEDDADDYSSDDEADDTMDVGVDSKEQQQESDGVEAPDNDDVFIDGLPN</sequence>
<reference evidence="3" key="1">
    <citation type="submission" date="2022-01" db="EMBL/GenBank/DDBJ databases">
        <authorList>
            <person name="King R."/>
        </authorList>
    </citation>
    <scope>NUCLEOTIDE SEQUENCE</scope>
</reference>
<dbReference type="EMBL" id="OU892290">
    <property type="protein sequence ID" value="CAG9763572.1"/>
    <property type="molecule type" value="Genomic_DNA"/>
</dbReference>
<dbReference type="PANTHER" id="PTHR34153:SF2">
    <property type="entry name" value="SI:CH211-262H13.3-RELATED"/>
    <property type="match status" value="1"/>
</dbReference>
<feature type="domain" description="DUF4806" evidence="2">
    <location>
        <begin position="61"/>
        <end position="134"/>
    </location>
</feature>
<dbReference type="PANTHER" id="PTHR34153">
    <property type="entry name" value="SI:CH211-262H13.3-RELATED-RELATED"/>
    <property type="match status" value="1"/>
</dbReference>
<evidence type="ECO:0000259" key="2">
    <source>
        <dbReference type="Pfam" id="PF16064"/>
    </source>
</evidence>
<dbReference type="AlphaFoldDB" id="A0A9N9MI22"/>
<name>A0A9N9MI22_9CUCU</name>
<accession>A0A9N9MI22</accession>
<organism evidence="3 4">
    <name type="scientific">Ceutorhynchus assimilis</name>
    <name type="common">cabbage seed weevil</name>
    <dbReference type="NCBI Taxonomy" id="467358"/>
    <lineage>
        <taxon>Eukaryota</taxon>
        <taxon>Metazoa</taxon>
        <taxon>Ecdysozoa</taxon>
        <taxon>Arthropoda</taxon>
        <taxon>Hexapoda</taxon>
        <taxon>Insecta</taxon>
        <taxon>Pterygota</taxon>
        <taxon>Neoptera</taxon>
        <taxon>Endopterygota</taxon>
        <taxon>Coleoptera</taxon>
        <taxon>Polyphaga</taxon>
        <taxon>Cucujiformia</taxon>
        <taxon>Curculionidae</taxon>
        <taxon>Ceutorhynchinae</taxon>
        <taxon>Ceutorhynchus</taxon>
    </lineage>
</organism>
<dbReference type="InterPro" id="IPR032071">
    <property type="entry name" value="DUF4806"/>
</dbReference>
<dbReference type="Pfam" id="PF16064">
    <property type="entry name" value="DUF4806"/>
    <property type="match status" value="1"/>
</dbReference>
<dbReference type="Proteomes" id="UP001152799">
    <property type="component" value="Chromosome 14"/>
</dbReference>
<proteinExistence type="predicted"/>
<feature type="compositionally biased region" description="Acidic residues" evidence="1">
    <location>
        <begin position="177"/>
        <end position="188"/>
    </location>
</feature>
<feature type="compositionally biased region" description="Acidic residues" evidence="1">
    <location>
        <begin position="142"/>
        <end position="163"/>
    </location>
</feature>
<feature type="region of interest" description="Disordered" evidence="1">
    <location>
        <begin position="139"/>
        <end position="194"/>
    </location>
</feature>